<dbReference type="InterPro" id="IPR017871">
    <property type="entry name" value="ABC_transporter-like_CS"/>
</dbReference>
<dbReference type="GO" id="GO:0022857">
    <property type="term" value="F:transmembrane transporter activity"/>
    <property type="evidence" value="ECO:0007669"/>
    <property type="project" value="TreeGrafter"/>
</dbReference>
<evidence type="ECO:0000256" key="1">
    <source>
        <dbReference type="ARBA" id="ARBA00022448"/>
    </source>
</evidence>
<dbReference type="PROSITE" id="PS00211">
    <property type="entry name" value="ABC_TRANSPORTER_1"/>
    <property type="match status" value="1"/>
</dbReference>
<dbReference type="STRING" id="43775.SAMN04489760_13423"/>
<dbReference type="EMBL" id="FOBS01000034">
    <property type="protein sequence ID" value="SEM68539.1"/>
    <property type="molecule type" value="Genomic_DNA"/>
</dbReference>
<evidence type="ECO:0000256" key="3">
    <source>
        <dbReference type="ARBA" id="ARBA00022840"/>
    </source>
</evidence>
<dbReference type="InterPro" id="IPR027417">
    <property type="entry name" value="P-loop_NTPase"/>
</dbReference>
<dbReference type="PROSITE" id="PS50893">
    <property type="entry name" value="ABC_TRANSPORTER_2"/>
    <property type="match status" value="1"/>
</dbReference>
<evidence type="ECO:0000313" key="6">
    <source>
        <dbReference type="Proteomes" id="UP000198744"/>
    </source>
</evidence>
<dbReference type="CDD" id="cd03255">
    <property type="entry name" value="ABC_MJ0796_LolCDE_FtsE"/>
    <property type="match status" value="1"/>
</dbReference>
<dbReference type="AlphaFoldDB" id="A0A1H8AFG5"/>
<dbReference type="Proteomes" id="UP000198744">
    <property type="component" value="Unassembled WGS sequence"/>
</dbReference>
<dbReference type="Pfam" id="PF00005">
    <property type="entry name" value="ABC_tran"/>
    <property type="match status" value="1"/>
</dbReference>
<dbReference type="GO" id="GO:0005886">
    <property type="term" value="C:plasma membrane"/>
    <property type="evidence" value="ECO:0007669"/>
    <property type="project" value="TreeGrafter"/>
</dbReference>
<dbReference type="SUPFAM" id="SSF52540">
    <property type="entry name" value="P-loop containing nucleoside triphosphate hydrolases"/>
    <property type="match status" value="1"/>
</dbReference>
<dbReference type="InterPro" id="IPR015854">
    <property type="entry name" value="ABC_transpr_LolD-like"/>
</dbReference>
<dbReference type="InterPro" id="IPR003593">
    <property type="entry name" value="AAA+_ATPase"/>
</dbReference>
<name>A0A1H8AFG5_9BACT</name>
<dbReference type="Gene3D" id="3.40.50.300">
    <property type="entry name" value="P-loop containing nucleotide triphosphate hydrolases"/>
    <property type="match status" value="1"/>
</dbReference>
<dbReference type="InterPro" id="IPR003439">
    <property type="entry name" value="ABC_transporter-like_ATP-bd"/>
</dbReference>
<keyword evidence="3 5" id="KW-0067">ATP-binding</keyword>
<dbReference type="InterPro" id="IPR017911">
    <property type="entry name" value="MacB-like_ATP-bd"/>
</dbReference>
<dbReference type="PANTHER" id="PTHR24220">
    <property type="entry name" value="IMPORT ATP-BINDING PROTEIN"/>
    <property type="match status" value="1"/>
</dbReference>
<keyword evidence="1" id="KW-0813">Transport</keyword>
<accession>A0A1H8AFG5</accession>
<dbReference type="SMART" id="SM00382">
    <property type="entry name" value="AAA"/>
    <property type="match status" value="1"/>
</dbReference>
<keyword evidence="6" id="KW-1185">Reference proteome</keyword>
<sequence length="230" mass="25600">MSLITLQDITKIFNRGRPDEFTALSKVDLEIESCRLAVFRGPSGSGKTTLLSVVGCMTKPTAGRVFVQGREVTSLSERFLTDIRRHTFGFIFQQFHLLRGISALENVILPAYPSGEKLSVLKKRGKRLLDLLELSPRATASVEWLSGGEAQRVAIARALINDPFIVIADEPTAHLDTKLSRDFMAIMERLKSEGKTILVTSHDPLIYESATVDRVLDMRDGRILSERQGT</sequence>
<proteinExistence type="predicted"/>
<reference evidence="5 6" key="1">
    <citation type="submission" date="2016-10" db="EMBL/GenBank/DDBJ databases">
        <authorList>
            <person name="de Groot N.N."/>
        </authorList>
    </citation>
    <scope>NUCLEOTIDE SEQUENCE [LARGE SCALE GENOMIC DNA]</scope>
    <source>
        <strain evidence="5 6">DSM 8423</strain>
    </source>
</reference>
<dbReference type="GO" id="GO:0016887">
    <property type="term" value="F:ATP hydrolysis activity"/>
    <property type="evidence" value="ECO:0007669"/>
    <property type="project" value="InterPro"/>
</dbReference>
<keyword evidence="2" id="KW-0547">Nucleotide-binding</keyword>
<dbReference type="PANTHER" id="PTHR24220:SF86">
    <property type="entry name" value="ABC TRANSPORTER ABCH.1"/>
    <property type="match status" value="1"/>
</dbReference>
<dbReference type="GO" id="GO:0005524">
    <property type="term" value="F:ATP binding"/>
    <property type="evidence" value="ECO:0007669"/>
    <property type="project" value="UniProtKB-KW"/>
</dbReference>
<evidence type="ECO:0000256" key="2">
    <source>
        <dbReference type="ARBA" id="ARBA00022741"/>
    </source>
</evidence>
<gene>
    <name evidence="5" type="ORF">SAMN04489760_13423</name>
</gene>
<protein>
    <submittedName>
        <fullName evidence="5">Putative ABC transport system ATP-binding protein</fullName>
    </submittedName>
</protein>
<feature type="domain" description="ABC transporter" evidence="4">
    <location>
        <begin position="4"/>
        <end position="230"/>
    </location>
</feature>
<organism evidence="5 6">
    <name type="scientific">Syntrophus gentianae</name>
    <dbReference type="NCBI Taxonomy" id="43775"/>
    <lineage>
        <taxon>Bacteria</taxon>
        <taxon>Pseudomonadati</taxon>
        <taxon>Thermodesulfobacteriota</taxon>
        <taxon>Syntrophia</taxon>
        <taxon>Syntrophales</taxon>
        <taxon>Syntrophaceae</taxon>
        <taxon>Syntrophus</taxon>
    </lineage>
</organism>
<evidence type="ECO:0000313" key="5">
    <source>
        <dbReference type="EMBL" id="SEM68539.1"/>
    </source>
</evidence>
<evidence type="ECO:0000259" key="4">
    <source>
        <dbReference type="PROSITE" id="PS50893"/>
    </source>
</evidence>